<organism evidence="2 3">
    <name type="scientific">Calicophoron daubneyi</name>
    <name type="common">Rumen fluke</name>
    <name type="synonym">Paramphistomum daubneyi</name>
    <dbReference type="NCBI Taxonomy" id="300641"/>
    <lineage>
        <taxon>Eukaryota</taxon>
        <taxon>Metazoa</taxon>
        <taxon>Spiralia</taxon>
        <taxon>Lophotrochozoa</taxon>
        <taxon>Platyhelminthes</taxon>
        <taxon>Trematoda</taxon>
        <taxon>Digenea</taxon>
        <taxon>Plagiorchiida</taxon>
        <taxon>Pronocephalata</taxon>
        <taxon>Paramphistomoidea</taxon>
        <taxon>Paramphistomidae</taxon>
        <taxon>Calicophoron</taxon>
    </lineage>
</organism>
<comment type="caution">
    <text evidence="2">The sequence shown here is derived from an EMBL/GenBank/DDBJ whole genome shotgun (WGS) entry which is preliminary data.</text>
</comment>
<gene>
    <name evidence="2" type="ORF">CDAUBV1_LOCUS11370</name>
</gene>
<feature type="compositionally biased region" description="Basic and acidic residues" evidence="1">
    <location>
        <begin position="54"/>
        <end position="71"/>
    </location>
</feature>
<protein>
    <submittedName>
        <fullName evidence="2">Uncharacterized protein</fullName>
    </submittedName>
</protein>
<evidence type="ECO:0000256" key="1">
    <source>
        <dbReference type="SAM" id="MobiDB-lite"/>
    </source>
</evidence>
<feature type="region of interest" description="Disordered" evidence="1">
    <location>
        <begin position="114"/>
        <end position="135"/>
    </location>
</feature>
<dbReference type="AlphaFoldDB" id="A0AAV2TLI6"/>
<feature type="region of interest" description="Disordered" evidence="1">
    <location>
        <begin position="53"/>
        <end position="78"/>
    </location>
</feature>
<evidence type="ECO:0000313" key="3">
    <source>
        <dbReference type="Proteomes" id="UP001497525"/>
    </source>
</evidence>
<evidence type="ECO:0000313" key="2">
    <source>
        <dbReference type="EMBL" id="CAL5137099.1"/>
    </source>
</evidence>
<name>A0AAV2TLI6_CALDB</name>
<proteinExistence type="predicted"/>
<reference evidence="2" key="1">
    <citation type="submission" date="2024-06" db="EMBL/GenBank/DDBJ databases">
        <authorList>
            <person name="Liu X."/>
            <person name="Lenzi L."/>
            <person name="Haldenby T S."/>
            <person name="Uol C."/>
        </authorList>
    </citation>
    <scope>NUCLEOTIDE SEQUENCE</scope>
</reference>
<accession>A0AAV2TLI6</accession>
<sequence length="152" mass="17810">MWFKWICVSSAASFSIFIILLSLNFAHGYPDQRRLDEDAMRLMISMLRDTWNPSRDDSMDPKENGMSEAHLKSSGPKVSDNRNFLRFYRSKPAVHILSNDLNWSYGSHPFTDDNKPPYQFPATADSMNTRDHYPYRAQKRDDLGWKRSAWPE</sequence>
<dbReference type="Proteomes" id="UP001497525">
    <property type="component" value="Unassembled WGS sequence"/>
</dbReference>
<dbReference type="EMBL" id="CAXLJL010000378">
    <property type="protein sequence ID" value="CAL5137099.1"/>
    <property type="molecule type" value="Genomic_DNA"/>
</dbReference>